<accession>A0A0A9G286</accession>
<evidence type="ECO:0000256" key="1">
    <source>
        <dbReference type="SAM" id="MobiDB-lite"/>
    </source>
</evidence>
<sequence>MSLELRLWNICGNCTKAWSSLLEMDAHGLQGGAPAVAAHVAVQHQHVRRVAHQARHPEQSVERAGLEVVRSRSPSASRGTRTPATDVAPRAAPLEAPLR</sequence>
<reference evidence="2" key="1">
    <citation type="submission" date="2014-09" db="EMBL/GenBank/DDBJ databases">
        <authorList>
            <person name="Magalhaes I.L.F."/>
            <person name="Oliveira U."/>
            <person name="Santos F.R."/>
            <person name="Vidigal T.H.D.A."/>
            <person name="Brescovit A.D."/>
            <person name="Santos A.J."/>
        </authorList>
    </citation>
    <scope>NUCLEOTIDE SEQUENCE</scope>
    <source>
        <tissue evidence="2">Shoot tissue taken approximately 20 cm above the soil surface</tissue>
    </source>
</reference>
<name>A0A0A9G286_ARUDO</name>
<dbReference type="AlphaFoldDB" id="A0A0A9G286"/>
<reference evidence="2" key="2">
    <citation type="journal article" date="2015" name="Data Brief">
        <title>Shoot transcriptome of the giant reed, Arundo donax.</title>
        <authorList>
            <person name="Barrero R.A."/>
            <person name="Guerrero F.D."/>
            <person name="Moolhuijzen P."/>
            <person name="Goolsby J.A."/>
            <person name="Tidwell J."/>
            <person name="Bellgard S.E."/>
            <person name="Bellgard M.I."/>
        </authorList>
    </citation>
    <scope>NUCLEOTIDE SEQUENCE</scope>
    <source>
        <tissue evidence="2">Shoot tissue taken approximately 20 cm above the soil surface</tissue>
    </source>
</reference>
<proteinExistence type="predicted"/>
<feature type="compositionally biased region" description="Low complexity" evidence="1">
    <location>
        <begin position="88"/>
        <end position="99"/>
    </location>
</feature>
<evidence type="ECO:0000313" key="2">
    <source>
        <dbReference type="EMBL" id="JAE19200.1"/>
    </source>
</evidence>
<protein>
    <submittedName>
        <fullName evidence="2">Uncharacterized protein</fullName>
    </submittedName>
</protein>
<feature type="compositionally biased region" description="Basic and acidic residues" evidence="1">
    <location>
        <begin position="55"/>
        <end position="65"/>
    </location>
</feature>
<feature type="region of interest" description="Disordered" evidence="1">
    <location>
        <begin position="51"/>
        <end position="99"/>
    </location>
</feature>
<feature type="compositionally biased region" description="Polar residues" evidence="1">
    <location>
        <begin position="72"/>
        <end position="83"/>
    </location>
</feature>
<organism evidence="2">
    <name type="scientific">Arundo donax</name>
    <name type="common">Giant reed</name>
    <name type="synonym">Donax arundinaceus</name>
    <dbReference type="NCBI Taxonomy" id="35708"/>
    <lineage>
        <taxon>Eukaryota</taxon>
        <taxon>Viridiplantae</taxon>
        <taxon>Streptophyta</taxon>
        <taxon>Embryophyta</taxon>
        <taxon>Tracheophyta</taxon>
        <taxon>Spermatophyta</taxon>
        <taxon>Magnoliopsida</taxon>
        <taxon>Liliopsida</taxon>
        <taxon>Poales</taxon>
        <taxon>Poaceae</taxon>
        <taxon>PACMAD clade</taxon>
        <taxon>Arundinoideae</taxon>
        <taxon>Arundineae</taxon>
        <taxon>Arundo</taxon>
    </lineage>
</organism>
<dbReference type="EMBL" id="GBRH01178696">
    <property type="protein sequence ID" value="JAE19200.1"/>
    <property type="molecule type" value="Transcribed_RNA"/>
</dbReference>